<keyword evidence="1" id="KW-0732">Signal</keyword>
<dbReference type="EMBL" id="JNBS01000729">
    <property type="protein sequence ID" value="OQS03901.1"/>
    <property type="molecule type" value="Genomic_DNA"/>
</dbReference>
<feature type="chain" id="PRO_5012235547" evidence="1">
    <location>
        <begin position="17"/>
        <end position="357"/>
    </location>
</feature>
<comment type="caution">
    <text evidence="2">The sequence shown here is derived from an EMBL/GenBank/DDBJ whole genome shotgun (WGS) entry which is preliminary data.</text>
</comment>
<keyword evidence="3" id="KW-1185">Reference proteome</keyword>
<protein>
    <submittedName>
        <fullName evidence="2">Uncharacterized protein</fullName>
    </submittedName>
</protein>
<evidence type="ECO:0000256" key="1">
    <source>
        <dbReference type="SAM" id="SignalP"/>
    </source>
</evidence>
<feature type="signal peptide" evidence="1">
    <location>
        <begin position="1"/>
        <end position="16"/>
    </location>
</feature>
<dbReference type="Proteomes" id="UP000243217">
    <property type="component" value="Unassembled WGS sequence"/>
</dbReference>
<name>A0A1W0A135_9STRA</name>
<evidence type="ECO:0000313" key="2">
    <source>
        <dbReference type="EMBL" id="OQS03901.1"/>
    </source>
</evidence>
<dbReference type="AlphaFoldDB" id="A0A1W0A135"/>
<sequence>MCVALLLSTAVSTTLQQVLYWFAHLFSPHLVKQYESIILGHRESIFERKSLMNAYSNCVHLLHSISDNYFKNVQGQIASLCPMAEQLVQNQVIVQGYFGYHTFVAYFREVYLVCAVYLSAALQIGCLGLISCVIYMAKTVELVSPLCGEWIFQPTKSCLEFKHKQFDELHGYLDFDVCCNLNTFVYVPHLCTTSYTLQSKWSLYPCQQTRFEIDRQPHIFRLFPNSKSTLSGNGPDLGTLIQILSTYILDGDYVSWQTIDGKIVLECYHYELLVSNNWRITFQISKQGENIMDDMECNLWHAQLDEGVAFRCAALRIALWGTSSCQLFGRAKFIYTQVLEQQSLFDCLETILQNSKC</sequence>
<proteinExistence type="predicted"/>
<evidence type="ECO:0000313" key="3">
    <source>
        <dbReference type="Proteomes" id="UP000243217"/>
    </source>
</evidence>
<gene>
    <name evidence="2" type="ORF">THRCLA_21033</name>
</gene>
<accession>A0A1W0A135</accession>
<organism evidence="2 3">
    <name type="scientific">Thraustotheca clavata</name>
    <dbReference type="NCBI Taxonomy" id="74557"/>
    <lineage>
        <taxon>Eukaryota</taxon>
        <taxon>Sar</taxon>
        <taxon>Stramenopiles</taxon>
        <taxon>Oomycota</taxon>
        <taxon>Saprolegniomycetes</taxon>
        <taxon>Saprolegniales</taxon>
        <taxon>Achlyaceae</taxon>
        <taxon>Thraustotheca</taxon>
    </lineage>
</organism>
<reference evidence="2 3" key="1">
    <citation type="journal article" date="2014" name="Genome Biol. Evol.">
        <title>The secreted proteins of Achlya hypogyna and Thraustotheca clavata identify the ancestral oomycete secretome and reveal gene acquisitions by horizontal gene transfer.</title>
        <authorList>
            <person name="Misner I."/>
            <person name="Blouin N."/>
            <person name="Leonard G."/>
            <person name="Richards T.A."/>
            <person name="Lane C.E."/>
        </authorList>
    </citation>
    <scope>NUCLEOTIDE SEQUENCE [LARGE SCALE GENOMIC DNA]</scope>
    <source>
        <strain evidence="2 3">ATCC 34112</strain>
    </source>
</reference>